<dbReference type="RefSeq" id="WP_260574984.1">
    <property type="nucleotide sequence ID" value="NZ_CP104205.1"/>
</dbReference>
<reference evidence="1" key="1">
    <citation type="submission" date="2022-09" db="EMBL/GenBank/DDBJ databases">
        <title>Maribacter litopenaei sp. nov., isolated from the intestinal tract of the Pacific White Shrimp, Litopenaeus vannamei.</title>
        <authorList>
            <person name="Kim S.Y."/>
            <person name="Hwang C.Y."/>
        </authorList>
    </citation>
    <scope>NUCLEOTIDE SEQUENCE</scope>
    <source>
        <strain evidence="1">HL-LV01</strain>
    </source>
</reference>
<dbReference type="Proteomes" id="UP001059209">
    <property type="component" value="Chromosome"/>
</dbReference>
<proteinExistence type="predicted"/>
<organism evidence="1 2">
    <name type="scientific">Maribacter litopenaei</name>
    <dbReference type="NCBI Taxonomy" id="2976127"/>
    <lineage>
        <taxon>Bacteria</taxon>
        <taxon>Pseudomonadati</taxon>
        <taxon>Bacteroidota</taxon>
        <taxon>Flavobacteriia</taxon>
        <taxon>Flavobacteriales</taxon>
        <taxon>Flavobacteriaceae</taxon>
        <taxon>Maribacter</taxon>
    </lineage>
</organism>
<dbReference type="Pfam" id="PF14559">
    <property type="entry name" value="TPR_19"/>
    <property type="match status" value="1"/>
</dbReference>
<dbReference type="InterPro" id="IPR011990">
    <property type="entry name" value="TPR-like_helical_dom_sf"/>
</dbReference>
<evidence type="ECO:0000313" key="1">
    <source>
        <dbReference type="EMBL" id="UWX56347.1"/>
    </source>
</evidence>
<name>A0ABY5YBA8_9FLAO</name>
<sequence length="272" mass="32624">MLLLIATIFSCGQKSKSDKDLAENKLTELKVDKEKQDMIIDEHLKNGAWKHELYSREWQEEIDKGLAKDSTIAYLWQQKAMPMFKQGKYEVGMEFIDNAVKYDRQRWQDYRAFIKCIFANTYRESIADFEDYKKRFGNGYVMDYTYDFYIGLSYLQLNEFEKAEQIFKKDLEFQLKDKGEDWLHHLDLFYFGISKYEQKDYLGAIEIFDKALESYPDFSEVQIFKADCLRKIGKTEEAKELQKLGEINGRKGNTINEDNVIYERYPYQIRWY</sequence>
<gene>
    <name evidence="1" type="ORF">NYZ99_09165</name>
</gene>
<dbReference type="EMBL" id="CP104205">
    <property type="protein sequence ID" value="UWX56347.1"/>
    <property type="molecule type" value="Genomic_DNA"/>
</dbReference>
<dbReference type="SUPFAM" id="SSF48452">
    <property type="entry name" value="TPR-like"/>
    <property type="match status" value="1"/>
</dbReference>
<dbReference type="Gene3D" id="1.25.40.10">
    <property type="entry name" value="Tetratricopeptide repeat domain"/>
    <property type="match status" value="1"/>
</dbReference>
<protein>
    <submittedName>
        <fullName evidence="1">Tetratricopeptide repeat protein</fullName>
    </submittedName>
</protein>
<evidence type="ECO:0000313" key="2">
    <source>
        <dbReference type="Proteomes" id="UP001059209"/>
    </source>
</evidence>
<keyword evidence="2" id="KW-1185">Reference proteome</keyword>
<accession>A0ABY5YBA8</accession>